<dbReference type="InterPro" id="IPR005225">
    <property type="entry name" value="Small_GTP-bd"/>
</dbReference>
<feature type="compositionally biased region" description="Polar residues" evidence="18">
    <location>
        <begin position="490"/>
        <end position="499"/>
    </location>
</feature>
<dbReference type="NCBIfam" id="TIGR00231">
    <property type="entry name" value="small_GTP"/>
    <property type="match status" value="1"/>
</dbReference>
<feature type="compositionally biased region" description="Basic and acidic residues" evidence="18">
    <location>
        <begin position="1793"/>
        <end position="1806"/>
    </location>
</feature>
<evidence type="ECO:0000256" key="15">
    <source>
        <dbReference type="ARBA" id="ARBA00023289"/>
    </source>
</evidence>
<dbReference type="SMART" id="SM00175">
    <property type="entry name" value="RAB"/>
    <property type="match status" value="1"/>
</dbReference>
<proteinExistence type="inferred from homology"/>
<comment type="caution">
    <text evidence="16">Lacks conserved residue(s) required for the propagation of feature annotation.</text>
</comment>
<feature type="region of interest" description="Disordered" evidence="18">
    <location>
        <begin position="908"/>
        <end position="1096"/>
    </location>
</feature>
<feature type="transmembrane region" description="Helical" evidence="16">
    <location>
        <begin position="2102"/>
        <end position="2123"/>
    </location>
</feature>
<dbReference type="PROSITE" id="PS51419">
    <property type="entry name" value="RAB"/>
    <property type="match status" value="1"/>
</dbReference>
<feature type="compositionally biased region" description="Basic and acidic residues" evidence="18">
    <location>
        <begin position="506"/>
        <end position="533"/>
    </location>
</feature>
<evidence type="ECO:0000256" key="5">
    <source>
        <dbReference type="ARBA" id="ARBA00022475"/>
    </source>
</evidence>
<dbReference type="GO" id="GO:0005743">
    <property type="term" value="C:mitochondrial inner membrane"/>
    <property type="evidence" value="ECO:0007669"/>
    <property type="project" value="UniProtKB-SubCell"/>
</dbReference>
<feature type="compositionally biased region" description="Basic and acidic residues" evidence="18">
    <location>
        <begin position="1638"/>
        <end position="1653"/>
    </location>
</feature>
<feature type="compositionally biased region" description="Basic and acidic residues" evidence="18">
    <location>
        <begin position="944"/>
        <end position="960"/>
    </location>
</feature>
<dbReference type="SUPFAM" id="SSF52540">
    <property type="entry name" value="P-loop containing nucleoside triphosphate hydrolases"/>
    <property type="match status" value="1"/>
</dbReference>
<evidence type="ECO:0000256" key="8">
    <source>
        <dbReference type="ARBA" id="ARBA00022792"/>
    </source>
</evidence>
<keyword evidence="4" id="KW-0813">Transport</keyword>
<dbReference type="GO" id="GO:0016050">
    <property type="term" value="P:vesicle organization"/>
    <property type="evidence" value="ECO:0007669"/>
    <property type="project" value="UniProtKB-ARBA"/>
</dbReference>
<evidence type="ECO:0000256" key="14">
    <source>
        <dbReference type="ARBA" id="ARBA00023288"/>
    </source>
</evidence>
<dbReference type="SMART" id="SM00176">
    <property type="entry name" value="RAN"/>
    <property type="match status" value="1"/>
</dbReference>
<feature type="region of interest" description="Disordered" evidence="18">
    <location>
        <begin position="1140"/>
        <end position="1212"/>
    </location>
</feature>
<dbReference type="Pfam" id="PF09731">
    <property type="entry name" value="Mitofilin"/>
    <property type="match status" value="2"/>
</dbReference>
<dbReference type="PANTHER" id="PTHR38426:SF1">
    <property type="entry name" value="MAINTENANCE OF TELOMERE CAPPING PROTEIN 4"/>
    <property type="match status" value="1"/>
</dbReference>
<dbReference type="SMART" id="SM00173">
    <property type="entry name" value="RAS"/>
    <property type="match status" value="1"/>
</dbReference>
<feature type="compositionally biased region" description="Basic and acidic residues" evidence="18">
    <location>
        <begin position="1011"/>
        <end position="1024"/>
    </location>
</feature>
<feature type="compositionally biased region" description="Basic residues" evidence="18">
    <location>
        <begin position="1458"/>
        <end position="1468"/>
    </location>
</feature>
<feature type="transmembrane region" description="Helical" evidence="16">
    <location>
        <begin position="385"/>
        <end position="405"/>
    </location>
</feature>
<feature type="compositionally biased region" description="Low complexity" evidence="18">
    <location>
        <begin position="333"/>
        <end position="352"/>
    </location>
</feature>
<keyword evidence="12" id="KW-0342">GTP-binding</keyword>
<dbReference type="Pfam" id="PF00071">
    <property type="entry name" value="Ras"/>
    <property type="match status" value="1"/>
</dbReference>
<feature type="region of interest" description="Disordered" evidence="18">
    <location>
        <begin position="441"/>
        <end position="535"/>
    </location>
</feature>
<dbReference type="GO" id="GO:0005886">
    <property type="term" value="C:plasma membrane"/>
    <property type="evidence" value="ECO:0007669"/>
    <property type="project" value="UniProtKB-SubCell"/>
</dbReference>
<feature type="compositionally biased region" description="Basic and acidic residues" evidence="18">
    <location>
        <begin position="1705"/>
        <end position="1716"/>
    </location>
</feature>
<organism evidence="19 20">
    <name type="scientific">Aspergillus awamori</name>
    <name type="common">Black koji mold</name>
    <dbReference type="NCBI Taxonomy" id="105351"/>
    <lineage>
        <taxon>Eukaryota</taxon>
        <taxon>Fungi</taxon>
        <taxon>Dikarya</taxon>
        <taxon>Ascomycota</taxon>
        <taxon>Pezizomycotina</taxon>
        <taxon>Eurotiomycetes</taxon>
        <taxon>Eurotiomycetidae</taxon>
        <taxon>Eurotiales</taxon>
        <taxon>Aspergillaceae</taxon>
        <taxon>Aspergillus</taxon>
    </lineage>
</organism>
<keyword evidence="10 16" id="KW-1133">Transmembrane helix</keyword>
<evidence type="ECO:0000256" key="18">
    <source>
        <dbReference type="SAM" id="MobiDB-lite"/>
    </source>
</evidence>
<evidence type="ECO:0000256" key="9">
    <source>
        <dbReference type="ARBA" id="ARBA00022927"/>
    </source>
</evidence>
<evidence type="ECO:0000256" key="16">
    <source>
        <dbReference type="RuleBase" id="RU363000"/>
    </source>
</evidence>
<dbReference type="GO" id="GO:0005525">
    <property type="term" value="F:GTP binding"/>
    <property type="evidence" value="ECO:0007669"/>
    <property type="project" value="UniProtKB-KW"/>
</dbReference>
<evidence type="ECO:0000256" key="13">
    <source>
        <dbReference type="ARBA" id="ARBA00023136"/>
    </source>
</evidence>
<feature type="coiled-coil region" evidence="17">
    <location>
        <begin position="583"/>
        <end position="700"/>
    </location>
</feature>
<keyword evidence="6 16" id="KW-0812">Transmembrane</keyword>
<protein>
    <recommendedName>
        <fullName evidence="16">MICOS complex subunit MIC60</fullName>
    </recommendedName>
    <alternativeName>
        <fullName evidence="16">Mitofilin</fullName>
    </alternativeName>
</protein>
<feature type="compositionally biased region" description="Low complexity" evidence="18">
    <location>
        <begin position="1346"/>
        <end position="1360"/>
    </location>
</feature>
<evidence type="ECO:0000313" key="20">
    <source>
        <dbReference type="Proteomes" id="UP000286921"/>
    </source>
</evidence>
<evidence type="ECO:0000256" key="1">
    <source>
        <dbReference type="ARBA" id="ARBA00004342"/>
    </source>
</evidence>
<dbReference type="STRING" id="105351.A0A401KX20"/>
<feature type="region of interest" description="Disordered" evidence="18">
    <location>
        <begin position="1335"/>
        <end position="1360"/>
    </location>
</feature>
<dbReference type="PANTHER" id="PTHR38426">
    <property type="entry name" value="MAINTENANCE OF TELOMERE CAPPING PROTEIN 4"/>
    <property type="match status" value="1"/>
</dbReference>
<keyword evidence="5" id="KW-1003">Cell membrane</keyword>
<feature type="compositionally biased region" description="Polar residues" evidence="18">
    <location>
        <begin position="1413"/>
        <end position="1431"/>
    </location>
</feature>
<comment type="similarity">
    <text evidence="3 16">Belongs to the MICOS complex subunit Mic60 family.</text>
</comment>
<feature type="compositionally biased region" description="Polar residues" evidence="18">
    <location>
        <begin position="1613"/>
        <end position="1627"/>
    </location>
</feature>
<dbReference type="SMART" id="SM00174">
    <property type="entry name" value="RHO"/>
    <property type="match status" value="1"/>
</dbReference>
<dbReference type="InterPro" id="IPR001806">
    <property type="entry name" value="Small_GTPase"/>
</dbReference>
<keyword evidence="8 16" id="KW-0999">Mitochondrion inner membrane</keyword>
<feature type="region of interest" description="Disordered" evidence="18">
    <location>
        <begin position="332"/>
        <end position="378"/>
    </location>
</feature>
<dbReference type="GO" id="GO:0005768">
    <property type="term" value="C:endosome"/>
    <property type="evidence" value="ECO:0007669"/>
    <property type="project" value="UniProtKB-ARBA"/>
</dbReference>
<feature type="compositionally biased region" description="Low complexity" evidence="18">
    <location>
        <begin position="961"/>
        <end position="971"/>
    </location>
</feature>
<dbReference type="GO" id="GO:0016192">
    <property type="term" value="P:vesicle-mediated transport"/>
    <property type="evidence" value="ECO:0007669"/>
    <property type="project" value="UniProtKB-ARBA"/>
</dbReference>
<evidence type="ECO:0000256" key="3">
    <source>
        <dbReference type="ARBA" id="ARBA00010877"/>
    </source>
</evidence>
<feature type="region of interest" description="Disordered" evidence="18">
    <location>
        <begin position="1903"/>
        <end position="1927"/>
    </location>
</feature>
<dbReference type="PROSITE" id="PS51420">
    <property type="entry name" value="RHO"/>
    <property type="match status" value="1"/>
</dbReference>
<dbReference type="InterPro" id="IPR027417">
    <property type="entry name" value="P-loop_NTPase"/>
</dbReference>
<feature type="compositionally biased region" description="Basic residues" evidence="18">
    <location>
        <begin position="1031"/>
        <end position="1040"/>
    </location>
</feature>
<sequence length="2143" mass="236613">MASRAAAGARPGARFAQFKLVLLGWYPPVIGPTIDQFDDYRESTIGAAFLTQTISLDESTTVKFEIWDTAGQERYKSLAPMYYRNANCAVVVYDITQASSLDKAKSWVKELQRQANENIVIALAGNKLDLVTESPDKRAIPTADAEAYAREAGLLFFETSAKTSSNVKELFTAIAKKLPLDQAGPRNLRTTPRPGVDLRPEAPVITTDIKLICGQNNVLQHYKTASSVYPDSRRGRCEVTRAEPLFGGAGSERIVKAPIPIPVRVFTPINTNPSTKPALSAHLHGSAAHDAALFCCTGTAVAAVLRSSADRIPMAVQSRSKQPAFRFFADIKPPTTAAPTPATPSSESAVPPETVPKPSPAGQESTLPPSTPPTPAPKGGRFRRFLLYLLLTSGFAYGGGVFLALKFDNFHDFFTEYIPYGEESVLYFEERDFYRRFPNTLRNQNRLNPTPRDEGNKITIPSKSGLTSKVAEEEISGADVSQKGPHMSATPAQKSSEAQTKPAAAKPEDKTTAVVKAKEDKAAKEAEKKEEPRQPAIPAVTPLEFAQVNEGDEAIVQELVKTFNDMITVISADENSGKYSQPVAKAKEELQKVGEKIIAVREEARRAAQEEIQQAHATFDESARELIRRFDEMRAADAAQYREEFEAEREKLAHAYQEKIRTELQRAQEVAEQRLKNELVEQAIELNRKYLHEVKELVEREREGRLSKLNELTANVSELEKLTSGWREVIDSNLRTQQLQVAVDAVRSVVDRSAVPRPFVRELVAVKELAAEDPVVEAAISSINPAAYQRGIPSTSQIIERFRRVADEVRKASLLPEDAGIASHAASVVLSKVMFKKDAVAGSDDVESVLYRTESLLEEGNLDAAAREMNSLSGWAKILSKDWLVDVRRVLEVKQALEVIETEARLQSLMSPKTNESHPPTPPMPETDETQPGLHIRYNTSNDNSDRRKGAHMNEGRASGELEGSTLGSSSRDGDKGGRAQRRTASSGGFLVDSSFLPRSKSLRASQYLPRRSESSRKEKREAPEPDLVVPKKRSRFPWIRHKEQKVSQVEQAEHTDHTEHTEPTAAEETPASSHLEQEAASQESHSKQTDNQAAVGLDRDSLQIVNLALNLSESRKRNSLGRSASNRLSGGRWALAGGQPSAPYTGRHASVPVTDLGHGGSQHGQRVTQAPGEDHTRTVGSIQPGGLSTHAPSSVASLLPHSAGSEPLPQGFSESTLARAEKARRHFELFSEYLRLLPSLPPLQPFDDQNADSTSVNSSGFPSHRVYNPLQCIRNRKVRFRERCAIDTEAAGWYDTEKVHQWVDSVQAEYGQQPHGPLECLRLPAFHNCKDATPRAEVEEPDHLAVSPPSSLRRASRASSVKARRPRLDWVIDPAEFLSDAAWVEERQNKSKIVDRDGNNLYPDPSILITPDDNQTPIEPTEQLQNNRQSLDSEHPTSRTSLSDSRSVLATEFNRVGRGRRRHRFHGSGRSGYGIEASGKVTGSKRHKLGLLSSSSSSISSAEGRLYRESPMDNTLSSERDVSPLPGASRLRASEALSEYDTAMDTRLTPTHDTFPRYVTGRSPTWARSEGKRSSISSIPSVDDRYDPLTTLSTAESRSPELHAQVGMFPSIASNLSPPASRSPSPTKGRFSRAIGARHERSKSNIRAKDNADDSSLDSAAVRKDTSAGHPEVISPGGRLEPSPLPDRISSAFQEDPSKVNSQNRKDAVQGESKLRGIFKGPGKIAEKVGNEMSKVGDLILKKDNVAQSRRSSVSSTDTSVSDPPDDPEEARGDRMSGAKSLLRRFPTFSDDPNRTSRKNIEKINSKTNVPPPSPFASTARQDRLEEYQPSVYGSPPKNGADIDTTDSQREVGGFSTSLHTPATKHEKLRFSTDIHTVQEQYKKGNIRDVNVPFSLTRPPVTGLAQARADTTSSSQEKRPRLATESRSWSISNRSISSSLVVGVPGKREIERTRALLLSSGIKAREITRRAECVRQPPPDFLRRTFGTEASVPQVTRLYEYDVAAQGLLRRFEKTHRSFQQSIDNFSGSVSSPLRSQLNKLEDIVNDTISPRVQAATQDAEDLSVQLNTTSTLAVKQLSDTLDKGVRRRHRRLRWVRRTGFVMLEWALVGMLWWVWLIVMAFKILRGVFRGVLSGVRWVLWL</sequence>
<evidence type="ECO:0000256" key="10">
    <source>
        <dbReference type="ARBA" id="ARBA00022989"/>
    </source>
</evidence>
<comment type="function">
    <text evidence="16">Component of the MICOS complex, a large protein complex of the mitochondrial inner membrane that plays crucial roles in the maintenance of crista junctions, inner membrane architecture, and formation of contact sites to the outer membrane.</text>
</comment>
<keyword evidence="20" id="KW-1185">Reference proteome</keyword>
<evidence type="ECO:0000256" key="12">
    <source>
        <dbReference type="ARBA" id="ARBA00023134"/>
    </source>
</evidence>
<dbReference type="InterPro" id="IPR038769">
    <property type="entry name" value="MTC4"/>
</dbReference>
<feature type="compositionally biased region" description="Low complexity" evidence="18">
    <location>
        <begin position="1750"/>
        <end position="1764"/>
    </location>
</feature>
<evidence type="ECO:0000256" key="6">
    <source>
        <dbReference type="ARBA" id="ARBA00022692"/>
    </source>
</evidence>
<dbReference type="GO" id="GO:0015031">
    <property type="term" value="P:protein transport"/>
    <property type="evidence" value="ECO:0007669"/>
    <property type="project" value="UniProtKB-KW"/>
</dbReference>
<accession>A0A401KX20</accession>
<feature type="region of interest" description="Disordered" evidence="18">
    <location>
        <begin position="1612"/>
        <end position="1865"/>
    </location>
</feature>
<comment type="subunit">
    <text evidence="16">Component of the mitochondrial contact site and cristae organizing system (MICOS) complex.</text>
</comment>
<dbReference type="CDD" id="cd01860">
    <property type="entry name" value="Rab5_related"/>
    <property type="match status" value="1"/>
</dbReference>
<dbReference type="PROSITE" id="PS51421">
    <property type="entry name" value="RAS"/>
    <property type="match status" value="1"/>
</dbReference>
<evidence type="ECO:0000256" key="4">
    <source>
        <dbReference type="ARBA" id="ARBA00022448"/>
    </source>
</evidence>
<reference evidence="19 20" key="1">
    <citation type="submission" date="2016-09" db="EMBL/GenBank/DDBJ databases">
        <title>Aspergillus awamori IFM 58123T.</title>
        <authorList>
            <person name="Kusuya Y."/>
            <person name="Shimizu M."/>
            <person name="Takahashi H."/>
            <person name="Yaguchi T."/>
        </authorList>
    </citation>
    <scope>NUCLEOTIDE SEQUENCE [LARGE SCALE GENOMIC DNA]</scope>
    <source>
        <strain evidence="19 20">IFM 58123</strain>
    </source>
</reference>
<evidence type="ECO:0000256" key="7">
    <source>
        <dbReference type="ARBA" id="ARBA00022741"/>
    </source>
</evidence>
<name>A0A401KX20_ASPAW</name>
<dbReference type="GO" id="GO:0003924">
    <property type="term" value="F:GTPase activity"/>
    <property type="evidence" value="ECO:0007669"/>
    <property type="project" value="InterPro"/>
</dbReference>
<feature type="region of interest" description="Disordered" evidence="18">
    <location>
        <begin position="1396"/>
        <end position="1530"/>
    </location>
</feature>
<evidence type="ECO:0000256" key="2">
    <source>
        <dbReference type="ARBA" id="ARBA00006270"/>
    </source>
</evidence>
<dbReference type="PRINTS" id="PR00449">
    <property type="entry name" value="RASTRNSFRMNG"/>
</dbReference>
<feature type="compositionally biased region" description="Polar residues" evidence="18">
    <location>
        <begin position="1439"/>
        <end position="1449"/>
    </location>
</feature>
<feature type="compositionally biased region" description="Basic and acidic residues" evidence="18">
    <location>
        <begin position="1335"/>
        <end position="1344"/>
    </location>
</feature>
<keyword evidence="14" id="KW-0449">Lipoprotein</keyword>
<keyword evidence="9" id="KW-0653">Protein transport</keyword>
<dbReference type="InterPro" id="IPR019133">
    <property type="entry name" value="MIC60"/>
</dbReference>
<dbReference type="EMBL" id="BDHI01000015">
    <property type="protein sequence ID" value="GCB23848.1"/>
    <property type="molecule type" value="Genomic_DNA"/>
</dbReference>
<evidence type="ECO:0000313" key="19">
    <source>
        <dbReference type="EMBL" id="GCB23848.1"/>
    </source>
</evidence>
<gene>
    <name evidence="19" type="ORF">AAWM_06733</name>
</gene>
<keyword evidence="11 16" id="KW-0496">Mitochondrion</keyword>
<evidence type="ECO:0000256" key="11">
    <source>
        <dbReference type="ARBA" id="ARBA00023128"/>
    </source>
</evidence>
<dbReference type="Gene3D" id="3.40.50.300">
    <property type="entry name" value="P-loop containing nucleotide triphosphate hydrolases"/>
    <property type="match status" value="1"/>
</dbReference>
<feature type="region of interest" description="Disordered" evidence="18">
    <location>
        <begin position="1542"/>
        <end position="1587"/>
    </location>
</feature>
<keyword evidence="7" id="KW-0547">Nucleotide-binding</keyword>
<keyword evidence="13 16" id="KW-0472">Membrane</keyword>
<feature type="compositionally biased region" description="Basic and acidic residues" evidence="18">
    <location>
        <begin position="1041"/>
        <end position="1063"/>
    </location>
</feature>
<dbReference type="Proteomes" id="UP000286921">
    <property type="component" value="Unassembled WGS sequence"/>
</dbReference>
<comment type="caution">
    <text evidence="19">The sequence shown here is derived from an EMBL/GenBank/DDBJ whole genome shotgun (WGS) entry which is preliminary data.</text>
</comment>
<comment type="similarity">
    <text evidence="2">Belongs to the small GTPase superfamily. Rab family.</text>
</comment>
<keyword evidence="17" id="KW-0175">Coiled coil</keyword>
<evidence type="ECO:0000256" key="17">
    <source>
        <dbReference type="SAM" id="Coils"/>
    </source>
</evidence>
<keyword evidence="15" id="KW-0636">Prenylation</keyword>
<comment type="subcellular location">
    <subcellularLocation>
        <location evidence="1">Cell membrane</location>
        <topology evidence="1">Lipid-anchor</topology>
        <orientation evidence="1">Cytoplasmic side</orientation>
    </subcellularLocation>
    <subcellularLocation>
        <location evidence="16">Mitochondrion inner membrane</location>
        <topology evidence="16">Single-pass membrane protein</topology>
    </subcellularLocation>
</comment>
<dbReference type="FunFam" id="3.40.50.300:FF:000464">
    <property type="entry name" value="GTP-binding protein ypt5"/>
    <property type="match status" value="1"/>
</dbReference>